<proteinExistence type="predicted"/>
<gene>
    <name evidence="1" type="ORF">LCGC14_2563050</name>
</gene>
<dbReference type="AlphaFoldDB" id="A0A0F9DCI8"/>
<protein>
    <submittedName>
        <fullName evidence="1">Uncharacterized protein</fullName>
    </submittedName>
</protein>
<dbReference type="Gene3D" id="2.20.110.10">
    <property type="entry name" value="Histone H3 K4-specific methyltransferase SET7/9 N-terminal domain"/>
    <property type="match status" value="1"/>
</dbReference>
<evidence type="ECO:0000313" key="1">
    <source>
        <dbReference type="EMBL" id="KKL09718.1"/>
    </source>
</evidence>
<sequence length="67" mass="8383">MNWETIKLIYYYVLVHNYKIEYLGKDEYALQSYYQNGQKIWRDEYKDGLWNGKCMRWFENGQINWTA</sequence>
<dbReference type="SUPFAM" id="SSF82185">
    <property type="entry name" value="Histone H3 K4-specific methyltransferase SET7/9 N-terminal domain"/>
    <property type="match status" value="1"/>
</dbReference>
<comment type="caution">
    <text evidence="1">The sequence shown here is derived from an EMBL/GenBank/DDBJ whole genome shotgun (WGS) entry which is preliminary data.</text>
</comment>
<name>A0A0F9DCI8_9ZZZZ</name>
<accession>A0A0F9DCI8</accession>
<organism evidence="1">
    <name type="scientific">marine sediment metagenome</name>
    <dbReference type="NCBI Taxonomy" id="412755"/>
    <lineage>
        <taxon>unclassified sequences</taxon>
        <taxon>metagenomes</taxon>
        <taxon>ecological metagenomes</taxon>
    </lineage>
</organism>
<dbReference type="EMBL" id="LAZR01042357">
    <property type="protein sequence ID" value="KKL09718.1"/>
    <property type="molecule type" value="Genomic_DNA"/>
</dbReference>
<reference evidence="1" key="1">
    <citation type="journal article" date="2015" name="Nature">
        <title>Complex archaea that bridge the gap between prokaryotes and eukaryotes.</title>
        <authorList>
            <person name="Spang A."/>
            <person name="Saw J.H."/>
            <person name="Jorgensen S.L."/>
            <person name="Zaremba-Niedzwiedzka K."/>
            <person name="Martijn J."/>
            <person name="Lind A.E."/>
            <person name="van Eijk R."/>
            <person name="Schleper C."/>
            <person name="Guy L."/>
            <person name="Ettema T.J."/>
        </authorList>
    </citation>
    <scope>NUCLEOTIDE SEQUENCE</scope>
</reference>
<feature type="non-terminal residue" evidence="1">
    <location>
        <position position="67"/>
    </location>
</feature>